<reference evidence="1" key="1">
    <citation type="journal article" date="2022" name="IScience">
        <title>Evolution of zygomycete secretomes and the origins of terrestrial fungal ecologies.</title>
        <authorList>
            <person name="Chang Y."/>
            <person name="Wang Y."/>
            <person name="Mondo S."/>
            <person name="Ahrendt S."/>
            <person name="Andreopoulos W."/>
            <person name="Barry K."/>
            <person name="Beard J."/>
            <person name="Benny G.L."/>
            <person name="Blankenship S."/>
            <person name="Bonito G."/>
            <person name="Cuomo C."/>
            <person name="Desiro A."/>
            <person name="Gervers K.A."/>
            <person name="Hundley H."/>
            <person name="Kuo A."/>
            <person name="LaButti K."/>
            <person name="Lang B.F."/>
            <person name="Lipzen A."/>
            <person name="O'Donnell K."/>
            <person name="Pangilinan J."/>
            <person name="Reynolds N."/>
            <person name="Sandor L."/>
            <person name="Smith M.E."/>
            <person name="Tsang A."/>
            <person name="Grigoriev I.V."/>
            <person name="Stajich J.E."/>
            <person name="Spatafora J.W."/>
        </authorList>
    </citation>
    <scope>NUCLEOTIDE SEQUENCE</scope>
    <source>
        <strain evidence="1">RSA 2281</strain>
    </source>
</reference>
<dbReference type="EMBL" id="JAIXMP010000003">
    <property type="protein sequence ID" value="KAI9275919.1"/>
    <property type="molecule type" value="Genomic_DNA"/>
</dbReference>
<organism evidence="1 2">
    <name type="scientific">Phascolomyces articulosus</name>
    <dbReference type="NCBI Taxonomy" id="60185"/>
    <lineage>
        <taxon>Eukaryota</taxon>
        <taxon>Fungi</taxon>
        <taxon>Fungi incertae sedis</taxon>
        <taxon>Mucoromycota</taxon>
        <taxon>Mucoromycotina</taxon>
        <taxon>Mucoromycetes</taxon>
        <taxon>Mucorales</taxon>
        <taxon>Lichtheimiaceae</taxon>
        <taxon>Phascolomyces</taxon>
    </lineage>
</organism>
<evidence type="ECO:0000313" key="1">
    <source>
        <dbReference type="EMBL" id="KAI9275919.1"/>
    </source>
</evidence>
<dbReference type="PANTHER" id="PTHR13382">
    <property type="entry name" value="MITOCHONDRIAL ATP SYNTHASE COUPLING FACTOR B"/>
    <property type="match status" value="1"/>
</dbReference>
<dbReference type="AlphaFoldDB" id="A0AAD5PIE0"/>
<dbReference type="GO" id="GO:0005737">
    <property type="term" value="C:cytoplasm"/>
    <property type="evidence" value="ECO:0007669"/>
    <property type="project" value="TreeGrafter"/>
</dbReference>
<dbReference type="Proteomes" id="UP001209540">
    <property type="component" value="Unassembled WGS sequence"/>
</dbReference>
<evidence type="ECO:0008006" key="3">
    <source>
        <dbReference type="Google" id="ProtNLM"/>
    </source>
</evidence>
<evidence type="ECO:0000313" key="2">
    <source>
        <dbReference type="Proteomes" id="UP001209540"/>
    </source>
</evidence>
<reference evidence="1" key="2">
    <citation type="submission" date="2023-02" db="EMBL/GenBank/DDBJ databases">
        <authorList>
            <consortium name="DOE Joint Genome Institute"/>
            <person name="Mondo S.J."/>
            <person name="Chang Y."/>
            <person name="Wang Y."/>
            <person name="Ahrendt S."/>
            <person name="Andreopoulos W."/>
            <person name="Barry K."/>
            <person name="Beard J."/>
            <person name="Benny G.L."/>
            <person name="Blankenship S."/>
            <person name="Bonito G."/>
            <person name="Cuomo C."/>
            <person name="Desiro A."/>
            <person name="Gervers K.A."/>
            <person name="Hundley H."/>
            <person name="Kuo A."/>
            <person name="LaButti K."/>
            <person name="Lang B.F."/>
            <person name="Lipzen A."/>
            <person name="O'Donnell K."/>
            <person name="Pangilinan J."/>
            <person name="Reynolds N."/>
            <person name="Sandor L."/>
            <person name="Smith M.W."/>
            <person name="Tsang A."/>
            <person name="Grigoriev I.V."/>
            <person name="Stajich J.E."/>
            <person name="Spatafora J.W."/>
        </authorList>
    </citation>
    <scope>NUCLEOTIDE SEQUENCE</scope>
    <source>
        <strain evidence="1">RSA 2281</strain>
    </source>
</reference>
<sequence length="443" mass="49715">MQDFVANISIVLSGIQNTLTHLNVDIQYNDTSITLSTILSTCNNLTDLTFSTSTELSTHVGNFASGFQEHQRLSNLELAAKSISGQDIEPIIRRSQQLRRLAINGGDISVLDILIQTMPSNIETLGFNYSTQYLPPLEKGIEKRKEMGLLHLYIFTSTEPLCEMKMLQLLYKNKTTLETLYANTQGAITKKDLATLYTRYPDFNLEKIKNIKYDGSPWMIDEFLLQIIRQSTTLKKLILHGVSNMEKLADTLFEMPPLRCLDIWRSTTITMTTVQPDNETIVETGGESSLIRLFEKYAQFSTTSTSLESLYLFSSYEGSDDMLKTLAQIRTLKEINLFEAPSVSKSGITEFFCKIGPQLTKVNLGILDCVDDSVFAVLGEHGKNLSILHANKLRNVTDQGVRALVDKTSSTLTELNLVGCSTVTKDCVLDIENKVKNVFYYTP</sequence>
<proteinExistence type="predicted"/>
<dbReference type="InterPro" id="IPR032675">
    <property type="entry name" value="LRR_dom_sf"/>
</dbReference>
<name>A0AAD5PIE0_9FUNG</name>
<dbReference type="PANTHER" id="PTHR13382:SF60">
    <property type="entry name" value="EIN3-BINDING F-BOX PROTEIN 1-LIKE"/>
    <property type="match status" value="1"/>
</dbReference>
<gene>
    <name evidence="1" type="ORF">BDA99DRAFT_199014</name>
</gene>
<comment type="caution">
    <text evidence="1">The sequence shown here is derived from an EMBL/GenBank/DDBJ whole genome shotgun (WGS) entry which is preliminary data.</text>
</comment>
<protein>
    <recommendedName>
        <fullName evidence="3">RNI-like protein</fullName>
    </recommendedName>
</protein>
<accession>A0AAD5PIE0</accession>
<dbReference type="SUPFAM" id="SSF52047">
    <property type="entry name" value="RNI-like"/>
    <property type="match status" value="2"/>
</dbReference>
<dbReference type="InterPro" id="IPR050648">
    <property type="entry name" value="F-box_LRR-repeat"/>
</dbReference>
<dbReference type="Gene3D" id="3.80.10.10">
    <property type="entry name" value="Ribonuclease Inhibitor"/>
    <property type="match status" value="1"/>
</dbReference>
<keyword evidence="2" id="KW-1185">Reference proteome</keyword>